<dbReference type="STRING" id="393003.SAMN05660461_4749"/>
<evidence type="ECO:0000256" key="1">
    <source>
        <dbReference type="SAM" id="SignalP"/>
    </source>
</evidence>
<feature type="signal peptide" evidence="1">
    <location>
        <begin position="1"/>
        <end position="21"/>
    </location>
</feature>
<keyword evidence="1" id="KW-0732">Signal</keyword>
<feature type="domain" description="Beta-lactamase-related" evidence="2">
    <location>
        <begin position="44"/>
        <end position="320"/>
    </location>
</feature>
<dbReference type="SUPFAM" id="SSF56601">
    <property type="entry name" value="beta-lactamase/transpeptidase-like"/>
    <property type="match status" value="1"/>
</dbReference>
<accession>A0A1T5P870</accession>
<dbReference type="RefSeq" id="WP_079472029.1">
    <property type="nucleotide sequence ID" value="NZ_FUZZ01000004.1"/>
</dbReference>
<sequence>MKTRLFILTGILALATGLVTAQQSLSARLDSLLTIKSPRPFNGVVLITQNGKTLYAKAYGYANHETKQALNINDPFIIMSVTKQMTAVMVLQEVEKGRIQLQQTLHSYLPEIKDSWADSITIHQLLNHTSGVVWFDAPLAFLPGTKYAYSNFGYSLLKSVLERTTGKPYTELAAALFKKSGMTHSGITGHTPAVKGYREMPSGGLEASMDTIPDWHYAGAGVVSTARDLVRWNELLYGGKLLKDSCYQLMTHVWEHRQHTVYGAIGTGYGIVVSDDKQEMGHTGYMPEMGFTLINFYYPATRTSLVVMENAGYSEKDIPRAYFFERNIREILLPTVIKKQ</sequence>
<name>A0A1T5P870_9BACT</name>
<dbReference type="Pfam" id="PF00144">
    <property type="entry name" value="Beta-lactamase"/>
    <property type="match status" value="1"/>
</dbReference>
<organism evidence="3 4">
    <name type="scientific">Chitinophaga ginsengisegetis</name>
    <dbReference type="NCBI Taxonomy" id="393003"/>
    <lineage>
        <taxon>Bacteria</taxon>
        <taxon>Pseudomonadati</taxon>
        <taxon>Bacteroidota</taxon>
        <taxon>Chitinophagia</taxon>
        <taxon>Chitinophagales</taxon>
        <taxon>Chitinophagaceae</taxon>
        <taxon>Chitinophaga</taxon>
    </lineage>
</organism>
<dbReference type="InterPro" id="IPR012338">
    <property type="entry name" value="Beta-lactam/transpept-like"/>
</dbReference>
<feature type="chain" id="PRO_5010533791" evidence="1">
    <location>
        <begin position="22"/>
        <end position="340"/>
    </location>
</feature>
<evidence type="ECO:0000313" key="3">
    <source>
        <dbReference type="EMBL" id="SKD08872.1"/>
    </source>
</evidence>
<dbReference type="Proteomes" id="UP000190166">
    <property type="component" value="Unassembled WGS sequence"/>
</dbReference>
<evidence type="ECO:0000259" key="2">
    <source>
        <dbReference type="Pfam" id="PF00144"/>
    </source>
</evidence>
<dbReference type="AlphaFoldDB" id="A0A1T5P870"/>
<dbReference type="PANTHER" id="PTHR46825">
    <property type="entry name" value="D-ALANYL-D-ALANINE-CARBOXYPEPTIDASE/ENDOPEPTIDASE AMPH"/>
    <property type="match status" value="1"/>
</dbReference>
<dbReference type="Gene3D" id="3.40.710.10">
    <property type="entry name" value="DD-peptidase/beta-lactamase superfamily"/>
    <property type="match status" value="1"/>
</dbReference>
<dbReference type="InterPro" id="IPR050491">
    <property type="entry name" value="AmpC-like"/>
</dbReference>
<proteinExistence type="predicted"/>
<gene>
    <name evidence="3" type="ORF">SAMN05660461_4749</name>
</gene>
<keyword evidence="4" id="KW-1185">Reference proteome</keyword>
<dbReference type="InterPro" id="IPR001466">
    <property type="entry name" value="Beta-lactam-related"/>
</dbReference>
<protein>
    <submittedName>
        <fullName evidence="3">CubicO group peptidase, beta-lactamase class C family</fullName>
    </submittedName>
</protein>
<dbReference type="EMBL" id="FUZZ01000004">
    <property type="protein sequence ID" value="SKD08872.1"/>
    <property type="molecule type" value="Genomic_DNA"/>
</dbReference>
<dbReference type="PANTHER" id="PTHR46825:SF9">
    <property type="entry name" value="BETA-LACTAMASE-RELATED DOMAIN-CONTAINING PROTEIN"/>
    <property type="match status" value="1"/>
</dbReference>
<reference evidence="3 4" key="1">
    <citation type="submission" date="2017-02" db="EMBL/GenBank/DDBJ databases">
        <authorList>
            <person name="Peterson S.W."/>
        </authorList>
    </citation>
    <scope>NUCLEOTIDE SEQUENCE [LARGE SCALE GENOMIC DNA]</scope>
    <source>
        <strain evidence="3 4">DSM 18108</strain>
    </source>
</reference>
<evidence type="ECO:0000313" key="4">
    <source>
        <dbReference type="Proteomes" id="UP000190166"/>
    </source>
</evidence>